<dbReference type="AlphaFoldDB" id="A0A8T3VDF3"/>
<comment type="caution">
    <text evidence="1">The sequence shown here is derived from an EMBL/GenBank/DDBJ whole genome shotgun (WGS) entry which is preliminary data.</text>
</comment>
<organism evidence="1 2">
    <name type="scientific">Methanobrevibacter millerae</name>
    <dbReference type="NCBI Taxonomy" id="230361"/>
    <lineage>
        <taxon>Archaea</taxon>
        <taxon>Methanobacteriati</taxon>
        <taxon>Methanobacteriota</taxon>
        <taxon>Methanomada group</taxon>
        <taxon>Methanobacteria</taxon>
        <taxon>Methanobacteriales</taxon>
        <taxon>Methanobacteriaceae</taxon>
        <taxon>Methanobrevibacter</taxon>
    </lineage>
</organism>
<evidence type="ECO:0000313" key="2">
    <source>
        <dbReference type="Proteomes" id="UP000762703"/>
    </source>
</evidence>
<dbReference type="RefSeq" id="WP_303736090.1">
    <property type="nucleotide sequence ID" value="NZ_SUTE01000011.1"/>
</dbReference>
<sequence length="113" mass="13180">MNSKPSPHQKIILADLITELKALKFPKVELVDILSIGIIINYILSDTQLIKMYTPLIKYAYQTISDILGDALYYYIEPKVIAIEDEFYKNICSDKRRFQNMLLEEMGDLFIEQ</sequence>
<dbReference type="EMBL" id="SUTE01000011">
    <property type="protein sequence ID" value="MBE6504445.1"/>
    <property type="molecule type" value="Genomic_DNA"/>
</dbReference>
<name>A0A8T3VDF3_9EURY</name>
<reference evidence="1" key="1">
    <citation type="submission" date="2019-04" db="EMBL/GenBank/DDBJ databases">
        <title>Evolution of Biomass-Degrading Anaerobic Consortia Revealed by Metagenomics.</title>
        <authorList>
            <person name="Peng X."/>
        </authorList>
    </citation>
    <scope>NUCLEOTIDE SEQUENCE</scope>
    <source>
        <strain evidence="1">SIG12</strain>
    </source>
</reference>
<gene>
    <name evidence="1" type="ORF">E7Z73_01690</name>
</gene>
<accession>A0A8T3VDF3</accession>
<proteinExistence type="predicted"/>
<dbReference type="Proteomes" id="UP000762703">
    <property type="component" value="Unassembled WGS sequence"/>
</dbReference>
<protein>
    <submittedName>
        <fullName evidence="1">Uncharacterized protein</fullName>
    </submittedName>
</protein>
<evidence type="ECO:0000313" key="1">
    <source>
        <dbReference type="EMBL" id="MBE6504445.1"/>
    </source>
</evidence>